<dbReference type="SUPFAM" id="SSF50370">
    <property type="entry name" value="Ricin B-like lectins"/>
    <property type="match status" value="1"/>
</dbReference>
<gene>
    <name evidence="2" type="ORF">ACFOWZ_01205</name>
</gene>
<feature type="domain" description="Ricin B lectin" evidence="1">
    <location>
        <begin position="36"/>
        <end position="170"/>
    </location>
</feature>
<dbReference type="Proteomes" id="UP001595690">
    <property type="component" value="Unassembled WGS sequence"/>
</dbReference>
<dbReference type="EMBL" id="JBHRZI010000003">
    <property type="protein sequence ID" value="MFC3890076.1"/>
    <property type="molecule type" value="Genomic_DNA"/>
</dbReference>
<evidence type="ECO:0000313" key="3">
    <source>
        <dbReference type="Proteomes" id="UP001595690"/>
    </source>
</evidence>
<dbReference type="RefSeq" id="WP_382367292.1">
    <property type="nucleotide sequence ID" value="NZ_JBHRZI010000003.1"/>
</dbReference>
<evidence type="ECO:0000313" key="2">
    <source>
        <dbReference type="EMBL" id="MFC3890076.1"/>
    </source>
</evidence>
<name>A0ABV8BL84_9PSEU</name>
<dbReference type="CDD" id="cd00161">
    <property type="entry name" value="beta-trefoil_Ricin-like"/>
    <property type="match status" value="1"/>
</dbReference>
<dbReference type="InterPro" id="IPR035992">
    <property type="entry name" value="Ricin_B-like_lectins"/>
</dbReference>
<dbReference type="PROSITE" id="PS50231">
    <property type="entry name" value="RICIN_B_LECTIN"/>
    <property type="match status" value="1"/>
</dbReference>
<proteinExistence type="predicted"/>
<accession>A0ABV8BL84</accession>
<reference evidence="3" key="1">
    <citation type="journal article" date="2019" name="Int. J. Syst. Evol. Microbiol.">
        <title>The Global Catalogue of Microorganisms (GCM) 10K type strain sequencing project: providing services to taxonomists for standard genome sequencing and annotation.</title>
        <authorList>
            <consortium name="The Broad Institute Genomics Platform"/>
            <consortium name="The Broad Institute Genome Sequencing Center for Infectious Disease"/>
            <person name="Wu L."/>
            <person name="Ma J."/>
        </authorList>
    </citation>
    <scope>NUCLEOTIDE SEQUENCE [LARGE SCALE GENOMIC DNA]</scope>
    <source>
        <strain evidence="3">CGMCC 4.7405</strain>
    </source>
</reference>
<dbReference type="Pfam" id="PF14200">
    <property type="entry name" value="RicinB_lectin_2"/>
    <property type="match status" value="1"/>
</dbReference>
<organism evidence="2 3">
    <name type="scientific">Lentzea rhizosphaerae</name>
    <dbReference type="NCBI Taxonomy" id="2041025"/>
    <lineage>
        <taxon>Bacteria</taxon>
        <taxon>Bacillati</taxon>
        <taxon>Actinomycetota</taxon>
        <taxon>Actinomycetes</taxon>
        <taxon>Pseudonocardiales</taxon>
        <taxon>Pseudonocardiaceae</taxon>
        <taxon>Lentzea</taxon>
    </lineage>
</organism>
<protein>
    <submittedName>
        <fullName evidence="2">RICIN domain-containing protein</fullName>
    </submittedName>
</protein>
<keyword evidence="3" id="KW-1185">Reference proteome</keyword>
<dbReference type="SMART" id="SM00458">
    <property type="entry name" value="RICIN"/>
    <property type="match status" value="1"/>
</dbReference>
<comment type="caution">
    <text evidence="2">The sequence shown here is derived from an EMBL/GenBank/DDBJ whole genome shotgun (WGS) entry which is preliminary data.</text>
</comment>
<dbReference type="Gene3D" id="2.80.10.50">
    <property type="match status" value="1"/>
</dbReference>
<evidence type="ECO:0000259" key="1">
    <source>
        <dbReference type="SMART" id="SM00458"/>
    </source>
</evidence>
<dbReference type="InterPro" id="IPR000772">
    <property type="entry name" value="Ricin_B_lectin"/>
</dbReference>
<sequence>MIFALAGAIQPAGAEPAVSLSDKVDLAQVGAAAGPTNRWLQNHNSWKCLLVQGAADNNPAVQFQCLDYADQKWDFVEKGNGQYQLRNRNSGKCLLVRGTDNEAPAVQFSCLNYADQYWEFYYYDNIVGSEWLWVRNVNSGKCLVVRGGNDGTRLVQFPCTSYIDQAWRIWPPL</sequence>